<dbReference type="InterPro" id="IPR051535">
    <property type="entry name" value="Siderophore_ABC-ATPase"/>
</dbReference>
<keyword evidence="6 13" id="KW-0067">ATP-binding</keyword>
<reference evidence="12" key="4">
    <citation type="submission" date="2023-10" db="EMBL/GenBank/DDBJ databases">
        <title>Whole Genome based description of the genera Actinobaculum and Actinotignum reveals a complex phylogenetic relationship within the species included in the genus Actinotignum.</title>
        <authorList>
            <person name="Jensen C.S."/>
            <person name="Dargis R."/>
            <person name="Kemp M."/>
            <person name="Christensen J.J."/>
        </authorList>
    </citation>
    <scope>NUCLEOTIDE SEQUENCE</scope>
    <source>
        <strain evidence="12">Actinobaculum_suis_CCUG19206T</strain>
    </source>
</reference>
<dbReference type="SMART" id="SM00382">
    <property type="entry name" value="AAA"/>
    <property type="match status" value="1"/>
</dbReference>
<keyword evidence="3" id="KW-1003">Cell membrane</keyword>
<keyword evidence="4" id="KW-0410">Iron transport</keyword>
<keyword evidence="2" id="KW-0813">Transport</keyword>
<feature type="region of interest" description="Disordered" evidence="10">
    <location>
        <begin position="1"/>
        <end position="28"/>
    </location>
</feature>
<dbReference type="InterPro" id="IPR027417">
    <property type="entry name" value="P-loop_NTPase"/>
</dbReference>
<evidence type="ECO:0000256" key="7">
    <source>
        <dbReference type="ARBA" id="ARBA00023004"/>
    </source>
</evidence>
<evidence type="ECO:0000256" key="6">
    <source>
        <dbReference type="ARBA" id="ARBA00022840"/>
    </source>
</evidence>
<dbReference type="Pfam" id="PF00005">
    <property type="entry name" value="ABC_tran"/>
    <property type="match status" value="1"/>
</dbReference>
<evidence type="ECO:0000313" key="13">
    <source>
        <dbReference type="EMBL" id="SDE44739.1"/>
    </source>
</evidence>
<gene>
    <name evidence="14" type="primary">yusV_2</name>
    <name evidence="14" type="ORF">NCTC10327_01885</name>
    <name evidence="12" type="ORF">R6G71_01850</name>
    <name evidence="13" type="ORF">SAMN05421878_10947</name>
</gene>
<dbReference type="GO" id="GO:0016887">
    <property type="term" value="F:ATP hydrolysis activity"/>
    <property type="evidence" value="ECO:0007669"/>
    <property type="project" value="InterPro"/>
</dbReference>
<evidence type="ECO:0000256" key="9">
    <source>
        <dbReference type="ARBA" id="ARBA00023136"/>
    </source>
</evidence>
<dbReference type="PANTHER" id="PTHR42771:SF3">
    <property type="entry name" value="PETROBACTIN IMPORT ATP-BINDING PROTEIN YCLP"/>
    <property type="match status" value="1"/>
</dbReference>
<reference evidence="13" key="2">
    <citation type="submission" date="2016-10" db="EMBL/GenBank/DDBJ databases">
        <authorList>
            <person name="de Groot N.N."/>
        </authorList>
    </citation>
    <scope>NUCLEOTIDE SEQUENCE [LARGE SCALE GENOMIC DNA]</scope>
    <source>
        <strain evidence="13">DSM 20639</strain>
    </source>
</reference>
<dbReference type="InterPro" id="IPR003593">
    <property type="entry name" value="AAA+_ATPase"/>
</dbReference>
<dbReference type="GO" id="GO:0005886">
    <property type="term" value="C:plasma membrane"/>
    <property type="evidence" value="ECO:0007669"/>
    <property type="project" value="UniProtKB-SubCell"/>
</dbReference>
<dbReference type="FunFam" id="3.40.50.300:FF:000134">
    <property type="entry name" value="Iron-enterobactin ABC transporter ATP-binding protein"/>
    <property type="match status" value="1"/>
</dbReference>
<evidence type="ECO:0000256" key="5">
    <source>
        <dbReference type="ARBA" id="ARBA00022741"/>
    </source>
</evidence>
<dbReference type="Gene3D" id="3.40.50.300">
    <property type="entry name" value="P-loop containing nucleotide triphosphate hydrolases"/>
    <property type="match status" value="1"/>
</dbReference>
<dbReference type="EMBL" id="FNAU01000009">
    <property type="protein sequence ID" value="SDE44739.1"/>
    <property type="molecule type" value="Genomic_DNA"/>
</dbReference>
<comment type="subcellular location">
    <subcellularLocation>
        <location evidence="1">Cell membrane</location>
        <topology evidence="1">Peripheral membrane protein</topology>
    </subcellularLocation>
</comment>
<evidence type="ECO:0000256" key="10">
    <source>
        <dbReference type="SAM" id="MobiDB-lite"/>
    </source>
</evidence>
<reference evidence="15" key="1">
    <citation type="submission" date="2016-10" db="EMBL/GenBank/DDBJ databases">
        <authorList>
            <person name="Varghese N."/>
        </authorList>
    </citation>
    <scope>NUCLEOTIDE SEQUENCE [LARGE SCALE GENOMIC DNA]</scope>
    <source>
        <strain evidence="15">DSM 20639</strain>
    </source>
</reference>
<dbReference type="Proteomes" id="UP001273799">
    <property type="component" value="Unassembled WGS sequence"/>
</dbReference>
<feature type="compositionally biased region" description="Polar residues" evidence="10">
    <location>
        <begin position="8"/>
        <end position="20"/>
    </location>
</feature>
<keyword evidence="8" id="KW-0406">Ion transport</keyword>
<evidence type="ECO:0000313" key="15">
    <source>
        <dbReference type="Proteomes" id="UP000182744"/>
    </source>
</evidence>
<organism evidence="13 15">
    <name type="scientific">Actinobaculum suis</name>
    <dbReference type="NCBI Taxonomy" id="1657"/>
    <lineage>
        <taxon>Bacteria</taxon>
        <taxon>Bacillati</taxon>
        <taxon>Actinomycetota</taxon>
        <taxon>Actinomycetes</taxon>
        <taxon>Actinomycetales</taxon>
        <taxon>Actinomycetaceae</taxon>
        <taxon>Actinobaculum</taxon>
    </lineage>
</organism>
<evidence type="ECO:0000313" key="16">
    <source>
        <dbReference type="Proteomes" id="UP000269974"/>
    </source>
</evidence>
<evidence type="ECO:0000256" key="2">
    <source>
        <dbReference type="ARBA" id="ARBA00022448"/>
    </source>
</evidence>
<keyword evidence="15" id="KW-1185">Reference proteome</keyword>
<proteinExistence type="predicted"/>
<dbReference type="PANTHER" id="PTHR42771">
    <property type="entry name" value="IRON(3+)-HYDROXAMATE IMPORT ATP-BINDING PROTEIN FHUC"/>
    <property type="match status" value="1"/>
</dbReference>
<reference evidence="14 16" key="3">
    <citation type="submission" date="2018-11" db="EMBL/GenBank/DDBJ databases">
        <authorList>
            <consortium name="Pathogen Informatics"/>
        </authorList>
    </citation>
    <scope>NUCLEOTIDE SEQUENCE [LARGE SCALE GENOMIC DNA]</scope>
    <source>
        <strain evidence="14 16">NCTC10327</strain>
    </source>
</reference>
<evidence type="ECO:0000256" key="1">
    <source>
        <dbReference type="ARBA" id="ARBA00004202"/>
    </source>
</evidence>
<protein>
    <submittedName>
        <fullName evidence="12">ATP-binding cassette domain-containing protein</fullName>
    </submittedName>
    <submittedName>
        <fullName evidence="13">Iron complex transport system ATP-binding protein</fullName>
    </submittedName>
    <submittedName>
        <fullName evidence="14">Iron compound ABC transporter, ATP-binding protein</fullName>
    </submittedName>
</protein>
<dbReference type="Proteomes" id="UP000182744">
    <property type="component" value="Unassembled WGS sequence"/>
</dbReference>
<keyword evidence="9" id="KW-0472">Membrane</keyword>
<keyword evidence="7" id="KW-0408">Iron</keyword>
<name>A0A1G7CZP1_9ACTO</name>
<keyword evidence="5" id="KW-0547">Nucleotide-binding</keyword>
<dbReference type="GO" id="GO:0006826">
    <property type="term" value="P:iron ion transport"/>
    <property type="evidence" value="ECO:0007669"/>
    <property type="project" value="UniProtKB-KW"/>
</dbReference>
<evidence type="ECO:0000313" key="14">
    <source>
        <dbReference type="EMBL" id="VDG77273.1"/>
    </source>
</evidence>
<dbReference type="Proteomes" id="UP000269974">
    <property type="component" value="Unassembled WGS sequence"/>
</dbReference>
<dbReference type="SUPFAM" id="SSF52540">
    <property type="entry name" value="P-loop containing nucleoside triphosphate hydrolases"/>
    <property type="match status" value="1"/>
</dbReference>
<evidence type="ECO:0000256" key="8">
    <source>
        <dbReference type="ARBA" id="ARBA00023065"/>
    </source>
</evidence>
<evidence type="ECO:0000259" key="11">
    <source>
        <dbReference type="PROSITE" id="PS50893"/>
    </source>
</evidence>
<accession>A0A1G7CZP1</accession>
<evidence type="ECO:0000256" key="4">
    <source>
        <dbReference type="ARBA" id="ARBA00022496"/>
    </source>
</evidence>
<sequence length="279" mass="30745">MHDAVSPAPSSTPHTDSAVSAQPAAGPSSGICVEGVVKRYRSDVVIGPFDLEIKPGGLTSLIGPNGAGKSTLLTMIGRLLPFDEGRIEVAGMDVTRANSNRFARTLAILKQENHFVTRLTVRQLVGFGRFPYSKGRLTPEDEEIISRYIDFLQLGKLEDRYLDQLSGGQRQRAYVAMVLAQETDFVLLDEPLNNLDISHSVHMMRHLRRAADELGRTIVLVLHDINFASRYSDQIIALRDGVVCDSGTPEEIMSPCRLSNVFDADIDVVDTHRGRVAIY</sequence>
<evidence type="ECO:0000313" key="12">
    <source>
        <dbReference type="EMBL" id="MDY5152797.1"/>
    </source>
</evidence>
<feature type="domain" description="ABC transporter" evidence="11">
    <location>
        <begin position="31"/>
        <end position="265"/>
    </location>
</feature>
<dbReference type="AlphaFoldDB" id="A0A1G7CZP1"/>
<dbReference type="PROSITE" id="PS50893">
    <property type="entry name" value="ABC_TRANSPORTER_2"/>
    <property type="match status" value="1"/>
</dbReference>
<evidence type="ECO:0000256" key="3">
    <source>
        <dbReference type="ARBA" id="ARBA00022475"/>
    </source>
</evidence>
<dbReference type="RefSeq" id="WP_083330106.1">
    <property type="nucleotide sequence ID" value="NZ_FNAU01000009.1"/>
</dbReference>
<dbReference type="InterPro" id="IPR003439">
    <property type="entry name" value="ABC_transporter-like_ATP-bd"/>
</dbReference>
<dbReference type="EMBL" id="UYIO01000001">
    <property type="protein sequence ID" value="VDG77273.1"/>
    <property type="molecule type" value="Genomic_DNA"/>
</dbReference>
<dbReference type="CDD" id="cd03214">
    <property type="entry name" value="ABC_Iron-Siderophores_B12_Hemin"/>
    <property type="match status" value="1"/>
</dbReference>
<dbReference type="EMBL" id="JAWNFU010000001">
    <property type="protein sequence ID" value="MDY5152797.1"/>
    <property type="molecule type" value="Genomic_DNA"/>
</dbReference>
<dbReference type="GO" id="GO:0005524">
    <property type="term" value="F:ATP binding"/>
    <property type="evidence" value="ECO:0007669"/>
    <property type="project" value="UniProtKB-KW"/>
</dbReference>